<dbReference type="PANTHER" id="PTHR11011">
    <property type="entry name" value="MALE STERILITY PROTEIN 2-RELATED"/>
    <property type="match status" value="1"/>
</dbReference>
<reference evidence="9 10" key="1">
    <citation type="submission" date="2024-02" db="EMBL/GenBank/DDBJ databases">
        <authorList>
            <person name="Daric V."/>
            <person name="Darras S."/>
        </authorList>
    </citation>
    <scope>NUCLEOTIDE SEQUENCE [LARGE SCALE GENOMIC DNA]</scope>
</reference>
<comment type="catalytic activity">
    <reaction evidence="2">
        <text>octadecanoyl-CoA + 2 NADPH + 2 H(+) = octadecan-1-ol + 2 NADP(+) + CoA</text>
        <dbReference type="Rhea" id="RHEA:36319"/>
        <dbReference type="ChEBI" id="CHEBI:15378"/>
        <dbReference type="ChEBI" id="CHEBI:32154"/>
        <dbReference type="ChEBI" id="CHEBI:57287"/>
        <dbReference type="ChEBI" id="CHEBI:57394"/>
        <dbReference type="ChEBI" id="CHEBI:57783"/>
        <dbReference type="ChEBI" id="CHEBI:58349"/>
        <dbReference type="EC" id="1.2.1.84"/>
    </reaction>
    <physiologicalReaction direction="left-to-right" evidence="2">
        <dbReference type="Rhea" id="RHEA:36320"/>
    </physiologicalReaction>
</comment>
<keyword evidence="7" id="KW-0443">Lipid metabolism</keyword>
<comment type="function">
    <text evidence="7">Catalyzes the reduction of fatty acyl-CoA to fatty alcohols.</text>
</comment>
<evidence type="ECO:0000256" key="6">
    <source>
        <dbReference type="ARBA" id="ARBA00049930"/>
    </source>
</evidence>
<keyword evidence="7" id="KW-0521">NADP</keyword>
<keyword evidence="10" id="KW-1185">Reference proteome</keyword>
<dbReference type="Proteomes" id="UP001642483">
    <property type="component" value="Unassembled WGS sequence"/>
</dbReference>
<dbReference type="PANTHER" id="PTHR11011:SF45">
    <property type="entry name" value="FATTY ACYL-COA REDUCTASE CG8306-RELATED"/>
    <property type="match status" value="1"/>
</dbReference>
<dbReference type="Gene3D" id="3.40.50.720">
    <property type="entry name" value="NAD(P)-binding Rossmann-like Domain"/>
    <property type="match status" value="1"/>
</dbReference>
<protein>
    <recommendedName>
        <fullName evidence="7">Fatty acyl-CoA reductase</fullName>
        <ecNumber evidence="7">1.2.1.84</ecNumber>
    </recommendedName>
</protein>
<comment type="similarity">
    <text evidence="7">Belongs to the fatty acyl-CoA reductase family.</text>
</comment>
<evidence type="ECO:0000256" key="3">
    <source>
        <dbReference type="ARBA" id="ARBA00048521"/>
    </source>
</evidence>
<dbReference type="InterPro" id="IPR013120">
    <property type="entry name" value="FAR_NAD-bd"/>
</dbReference>
<evidence type="ECO:0000259" key="8">
    <source>
        <dbReference type="Pfam" id="PF07993"/>
    </source>
</evidence>
<comment type="catalytic activity">
    <reaction evidence="4">
        <text>a long-chain fatty acyl-CoA + 2 NADPH + 2 H(+) = a long-chain primary fatty alcohol + 2 NADP(+) + CoA</text>
        <dbReference type="Rhea" id="RHEA:52716"/>
        <dbReference type="ChEBI" id="CHEBI:15378"/>
        <dbReference type="ChEBI" id="CHEBI:57287"/>
        <dbReference type="ChEBI" id="CHEBI:57783"/>
        <dbReference type="ChEBI" id="CHEBI:58349"/>
        <dbReference type="ChEBI" id="CHEBI:77396"/>
        <dbReference type="ChEBI" id="CHEBI:83139"/>
        <dbReference type="EC" id="1.2.1.84"/>
    </reaction>
    <physiologicalReaction direction="left-to-right" evidence="4">
        <dbReference type="Rhea" id="RHEA:52717"/>
    </physiologicalReaction>
</comment>
<feature type="domain" description="Thioester reductase (TE)" evidence="8">
    <location>
        <begin position="34"/>
        <end position="140"/>
    </location>
</feature>
<sequence>MATPENCKCHTSKINSEYTCPSAQDFFTDKTLALTGGTGFLGQGIVEKLLRCCPNIKKIILLMRTKKGAKPEERLKSLIQLPVFDQLRETNPKFAEKLSFVSGDLEAEDLGLDQKSRRLLQNEVHFFIHSAACLKFNEHLR</sequence>
<comment type="catalytic activity">
    <reaction evidence="6">
        <text>eicosanoyl-CoA + 2 NADPH + 2 H(+) = eicosan-1-ol + 2 NADP(+) + CoA</text>
        <dbReference type="Rhea" id="RHEA:81727"/>
        <dbReference type="ChEBI" id="CHEBI:15378"/>
        <dbReference type="ChEBI" id="CHEBI:57287"/>
        <dbReference type="ChEBI" id="CHEBI:57380"/>
        <dbReference type="ChEBI" id="CHEBI:57783"/>
        <dbReference type="ChEBI" id="CHEBI:58349"/>
        <dbReference type="ChEBI" id="CHEBI:75627"/>
    </reaction>
    <physiologicalReaction direction="left-to-right" evidence="6">
        <dbReference type="Rhea" id="RHEA:81728"/>
    </physiologicalReaction>
</comment>
<comment type="catalytic activity">
    <reaction evidence="5">
        <text>18-methylnonadecanoyl-CoA + 2 NADPH + 2 H(+) = 18-methylnonadecan-1-ol + 2 NADP(+) + CoA</text>
        <dbReference type="Rhea" id="RHEA:81767"/>
        <dbReference type="ChEBI" id="CHEBI:15378"/>
        <dbReference type="ChEBI" id="CHEBI:57287"/>
        <dbReference type="ChEBI" id="CHEBI:57783"/>
        <dbReference type="ChEBI" id="CHEBI:58349"/>
        <dbReference type="ChEBI" id="CHEBI:84914"/>
        <dbReference type="ChEBI" id="CHEBI:231999"/>
    </reaction>
    <physiologicalReaction direction="left-to-right" evidence="5">
        <dbReference type="Rhea" id="RHEA:81768"/>
    </physiologicalReaction>
</comment>
<proteinExistence type="inferred from homology"/>
<dbReference type="Pfam" id="PF07993">
    <property type="entry name" value="NAD_binding_4"/>
    <property type="match status" value="1"/>
</dbReference>
<dbReference type="InterPro" id="IPR036291">
    <property type="entry name" value="NAD(P)-bd_dom_sf"/>
</dbReference>
<dbReference type="SUPFAM" id="SSF51735">
    <property type="entry name" value="NAD(P)-binding Rossmann-fold domains"/>
    <property type="match status" value="1"/>
</dbReference>
<evidence type="ECO:0000313" key="10">
    <source>
        <dbReference type="Proteomes" id="UP001642483"/>
    </source>
</evidence>
<keyword evidence="7" id="KW-0560">Oxidoreductase</keyword>
<gene>
    <name evidence="9" type="ORF">CVLEPA_LOCUS122</name>
</gene>
<organism evidence="9 10">
    <name type="scientific">Clavelina lepadiformis</name>
    <name type="common">Light-bulb sea squirt</name>
    <name type="synonym">Ascidia lepadiformis</name>
    <dbReference type="NCBI Taxonomy" id="159417"/>
    <lineage>
        <taxon>Eukaryota</taxon>
        <taxon>Metazoa</taxon>
        <taxon>Chordata</taxon>
        <taxon>Tunicata</taxon>
        <taxon>Ascidiacea</taxon>
        <taxon>Aplousobranchia</taxon>
        <taxon>Clavelinidae</taxon>
        <taxon>Clavelina</taxon>
    </lineage>
</organism>
<accession>A0ABP0EVW4</accession>
<evidence type="ECO:0000256" key="5">
    <source>
        <dbReference type="ARBA" id="ARBA00049865"/>
    </source>
</evidence>
<evidence type="ECO:0000256" key="7">
    <source>
        <dbReference type="RuleBase" id="RU363097"/>
    </source>
</evidence>
<keyword evidence="7" id="KW-0444">Lipid biosynthesis</keyword>
<dbReference type="EMBL" id="CAWYQH010000001">
    <property type="protein sequence ID" value="CAK8671101.1"/>
    <property type="molecule type" value="Genomic_DNA"/>
</dbReference>
<name>A0ABP0EVW4_CLALP</name>
<evidence type="ECO:0000313" key="9">
    <source>
        <dbReference type="EMBL" id="CAK8671101.1"/>
    </source>
</evidence>
<dbReference type="EC" id="1.2.1.84" evidence="7"/>
<evidence type="ECO:0000256" key="1">
    <source>
        <dbReference type="ARBA" id="ARBA00004549"/>
    </source>
</evidence>
<dbReference type="InterPro" id="IPR026055">
    <property type="entry name" value="FAR"/>
</dbReference>
<comment type="catalytic activity">
    <reaction evidence="3">
        <text>hexadecanoyl-CoA + 2 NADPH + 2 H(+) = hexadecan-1-ol + 2 NADP(+) + CoA</text>
        <dbReference type="Rhea" id="RHEA:36315"/>
        <dbReference type="ChEBI" id="CHEBI:15378"/>
        <dbReference type="ChEBI" id="CHEBI:16125"/>
        <dbReference type="ChEBI" id="CHEBI:57287"/>
        <dbReference type="ChEBI" id="CHEBI:57379"/>
        <dbReference type="ChEBI" id="CHEBI:57783"/>
        <dbReference type="ChEBI" id="CHEBI:58349"/>
        <dbReference type="EC" id="1.2.1.84"/>
    </reaction>
    <physiologicalReaction direction="left-to-right" evidence="3">
        <dbReference type="Rhea" id="RHEA:36316"/>
    </physiologicalReaction>
</comment>
<comment type="subcellular location">
    <subcellularLocation>
        <location evidence="1">Peroxisome membrane</location>
        <topology evidence="1">Single-pass membrane protein</topology>
    </subcellularLocation>
</comment>
<evidence type="ECO:0000256" key="2">
    <source>
        <dbReference type="ARBA" id="ARBA00047991"/>
    </source>
</evidence>
<comment type="caution">
    <text evidence="9">The sequence shown here is derived from an EMBL/GenBank/DDBJ whole genome shotgun (WGS) entry which is preliminary data.</text>
</comment>
<evidence type="ECO:0000256" key="4">
    <source>
        <dbReference type="ARBA" id="ARBA00049089"/>
    </source>
</evidence>